<accession>A0A8J6NL37</accession>
<proteinExistence type="predicted"/>
<dbReference type="PROSITE" id="PS50885">
    <property type="entry name" value="HAMP"/>
    <property type="match status" value="1"/>
</dbReference>
<dbReference type="EMBL" id="JACNJN010000114">
    <property type="protein sequence ID" value="MBC8335584.1"/>
    <property type="molecule type" value="Genomic_DNA"/>
</dbReference>
<evidence type="ECO:0000256" key="2">
    <source>
        <dbReference type="SAM" id="Phobius"/>
    </source>
</evidence>
<dbReference type="GO" id="GO:0016791">
    <property type="term" value="F:phosphatase activity"/>
    <property type="evidence" value="ECO:0007669"/>
    <property type="project" value="TreeGrafter"/>
</dbReference>
<dbReference type="PANTHER" id="PTHR43156:SF2">
    <property type="entry name" value="STAGE II SPORULATION PROTEIN E"/>
    <property type="match status" value="1"/>
</dbReference>
<dbReference type="InterPro" id="IPR029016">
    <property type="entry name" value="GAF-like_dom_sf"/>
</dbReference>
<dbReference type="PANTHER" id="PTHR43156">
    <property type="entry name" value="STAGE II SPORULATION PROTEIN E-RELATED"/>
    <property type="match status" value="1"/>
</dbReference>
<keyword evidence="2" id="KW-0472">Membrane</keyword>
<keyword evidence="1" id="KW-0378">Hydrolase</keyword>
<gene>
    <name evidence="4" type="ORF">H8E29_09980</name>
</gene>
<evidence type="ECO:0000259" key="3">
    <source>
        <dbReference type="PROSITE" id="PS50885"/>
    </source>
</evidence>
<dbReference type="SMART" id="SM00065">
    <property type="entry name" value="GAF"/>
    <property type="match status" value="4"/>
</dbReference>
<dbReference type="Pfam" id="PF00672">
    <property type="entry name" value="HAMP"/>
    <property type="match status" value="1"/>
</dbReference>
<keyword evidence="2" id="KW-1133">Transmembrane helix</keyword>
<feature type="transmembrane region" description="Helical" evidence="2">
    <location>
        <begin position="231"/>
        <end position="253"/>
    </location>
</feature>
<dbReference type="InterPro" id="IPR052016">
    <property type="entry name" value="Bact_Sigma-Reg"/>
</dbReference>
<dbReference type="InterPro" id="IPR003018">
    <property type="entry name" value="GAF"/>
</dbReference>
<evidence type="ECO:0000313" key="4">
    <source>
        <dbReference type="EMBL" id="MBC8335584.1"/>
    </source>
</evidence>
<evidence type="ECO:0000256" key="1">
    <source>
        <dbReference type="ARBA" id="ARBA00022801"/>
    </source>
</evidence>
<dbReference type="Pfam" id="PF13185">
    <property type="entry name" value="GAF_2"/>
    <property type="match status" value="4"/>
</dbReference>
<dbReference type="Gene3D" id="3.30.450.40">
    <property type="match status" value="5"/>
</dbReference>
<protein>
    <submittedName>
        <fullName evidence="4">GAF domain-containing protein</fullName>
    </submittedName>
</protein>
<feature type="non-terminal residue" evidence="4">
    <location>
        <position position="1"/>
    </location>
</feature>
<keyword evidence="2" id="KW-0812">Transmembrane</keyword>
<dbReference type="GO" id="GO:0007165">
    <property type="term" value="P:signal transduction"/>
    <property type="evidence" value="ECO:0007669"/>
    <property type="project" value="InterPro"/>
</dbReference>
<reference evidence="4 5" key="1">
    <citation type="submission" date="2020-08" db="EMBL/GenBank/DDBJ databases">
        <title>Bridging the membrane lipid divide: bacteria of the FCB group superphylum have the potential to synthesize archaeal ether lipids.</title>
        <authorList>
            <person name="Villanueva L."/>
            <person name="Von Meijenfeldt F.A.B."/>
            <person name="Westbye A.B."/>
            <person name="Yadav S."/>
            <person name="Hopmans E.C."/>
            <person name="Dutilh B.E."/>
            <person name="Sinninghe Damste J.S."/>
        </authorList>
    </citation>
    <scope>NUCLEOTIDE SEQUENCE [LARGE SCALE GENOMIC DNA]</scope>
    <source>
        <strain evidence="4">NIOZ-UU36</strain>
    </source>
</reference>
<dbReference type="SUPFAM" id="SSF158472">
    <property type="entry name" value="HAMP domain-like"/>
    <property type="match status" value="1"/>
</dbReference>
<comment type="caution">
    <text evidence="4">The sequence shown here is derived from an EMBL/GenBank/DDBJ whole genome shotgun (WGS) entry which is preliminary data.</text>
</comment>
<dbReference type="SMART" id="SM00304">
    <property type="entry name" value="HAMP"/>
    <property type="match status" value="1"/>
</dbReference>
<dbReference type="AlphaFoldDB" id="A0A8J6NL37"/>
<dbReference type="Gene3D" id="6.10.340.10">
    <property type="match status" value="1"/>
</dbReference>
<dbReference type="SUPFAM" id="SSF55781">
    <property type="entry name" value="GAF domain-like"/>
    <property type="match status" value="5"/>
</dbReference>
<evidence type="ECO:0000313" key="5">
    <source>
        <dbReference type="Proteomes" id="UP000614469"/>
    </source>
</evidence>
<dbReference type="GO" id="GO:0016020">
    <property type="term" value="C:membrane"/>
    <property type="evidence" value="ECO:0007669"/>
    <property type="project" value="InterPro"/>
</dbReference>
<feature type="domain" description="HAMP" evidence="3">
    <location>
        <begin position="255"/>
        <end position="307"/>
    </location>
</feature>
<sequence length="1211" mass="133364">IGRRPGFQEAAENLIRNDSSIYRKQLLEEFDIVNRPEGQPLFHSFFIMNPEGVIYASTNYAWHGVSLAESPYYPQITGEADSVGLYGLSPLFPNEFYIFTTKPLKAKTGEDLGILVGLTGKDAIKDFLNETTLFNPSTSAYIISSNGVYIGIDPYTKQLVAFDPSQEQQNVFSSFLEQPPLEEAEEIFHSLDFENNLEIPVVAQSHQITSVHSQVVLEIPNEIAFGQIDNLVPFFIILFMITLIAMGVVLWVASSRIVQPIQDLSETARKFSEGDWLARFFVKRNDEIGELAYSFNQMADDLSTLYQSLQSQVEERTEYIRTASEVAQSIASTFNLDELFGKTTRLIVERFGYYHAGIFMVERSGTTAILKSAYGPSAQQMLERGHRLDVGSASIVGWVTKNNQPRAASDVGDDPVHFRNDLLPETRAEAGIPIAIGDTVLGVLDVQSTHPEAFDDATIEILVTLSNQIATAIQNVGLFKSSDVNIYELDRLYRASRDIAQENTIEGTFKLTGRILQNSPFISAIFTPKGKGLGIFSASDPDQIITLAALPEYIDIQPSELTERIKDKEDLIIDLGSPTTLPKEFISIPRKFGCQAISLLPLTQGGKFTALIMIGSRQKDYLTETAVQPYTNFIEMIAITLDKIKATELTDRRLTELEAISLTSQAVIAAKDLNSLYPSLHEQSRQVLGDYPFAVALYDEVSSTINIPYNYEAGTVSSVPSFSLGEGLTSVIIRTAQPLMIVEETKMRSAALGAVLDDKPPKSWLGCPLLVSEKVIGAIIVQDFENENSFDENSLRFLKSLTAQVSGAIYNIQLLEESHKRAIQLESAAEIARDISGSLNLDELLNNAVTMIQERFSFYHAAIFLVDHLQHYAVIREATGEAGAQLKRNGFRLGVGSNSPVGYVSGHGEALTIDNTETDPTYQENPLLPNTRAETAIPLKIGERILGVLDVHSNEPYAFSQEIIQTLNIIADQLAVGINNTELFAETQEHLSQHRLIHHITTSAASGTTLEEALNGAVQGLQVTLGGDRVAILLANNKQEKLTVGAAIGYSEEDIAEINIPFGSGITGWVARNKKLLRIDDAPTDSRYFAVSANTRSELAIPLIFRSELLGVLNVESEQEAAYDEHDEEMLGTLAGSLAAIIANARLLQQVRRRAERDRTLHDITSKIRSSTNVQTILSTTATELNKAIGAQHTQVKVGVEHNSETEGTNE</sequence>
<dbReference type="InterPro" id="IPR003660">
    <property type="entry name" value="HAMP_dom"/>
</dbReference>
<dbReference type="Proteomes" id="UP000614469">
    <property type="component" value="Unassembled WGS sequence"/>
</dbReference>
<dbReference type="CDD" id="cd06225">
    <property type="entry name" value="HAMP"/>
    <property type="match status" value="1"/>
</dbReference>
<organism evidence="4 5">
    <name type="scientific">Candidatus Desulfolinea nitratireducens</name>
    <dbReference type="NCBI Taxonomy" id="2841698"/>
    <lineage>
        <taxon>Bacteria</taxon>
        <taxon>Bacillati</taxon>
        <taxon>Chloroflexota</taxon>
        <taxon>Anaerolineae</taxon>
        <taxon>Anaerolineales</taxon>
        <taxon>Anaerolineales incertae sedis</taxon>
        <taxon>Candidatus Desulfolinea</taxon>
    </lineage>
</organism>
<name>A0A8J6NL37_9CHLR</name>